<feature type="transmembrane region" description="Helical" evidence="8">
    <location>
        <begin position="191"/>
        <end position="209"/>
    </location>
</feature>
<dbReference type="GO" id="GO:0016780">
    <property type="term" value="F:phosphotransferase activity, for other substituted phosphate groups"/>
    <property type="evidence" value="ECO:0007669"/>
    <property type="project" value="InterPro"/>
</dbReference>
<sequence>MTTLVAGPDLAAGLLLFTLAPAVLAALISACITWYSMPLLQRYALARPNARSSHKIPTPQGAGIAVVAATLLVAASWAAWTYGAIPLPLIGSAVVIAMVGLVDDIRPLPVLLRLVLQAGAVAAVVFTTPETARMVPALPLALERGLILLAGIWFVNLVNFMDGLDLMTVAEVVPLTAALGLLGWYGDLSPSAALLATALCGAMLGFAPFNRPAAKVFLGDVGSLPIGLLLGWCLLELAWHGQPAAALLLPAYYLADSTITLLRRIIRREPFWSAHRTHFYQRATDNGFKVKQVIGEVFALNLVLALLAIVSVRAGSMPVAIVTLFAGAVAVAFVLRRFSRPQAS</sequence>
<evidence type="ECO:0000256" key="1">
    <source>
        <dbReference type="ARBA" id="ARBA00004651"/>
    </source>
</evidence>
<dbReference type="InterPro" id="IPR000715">
    <property type="entry name" value="Glycosyl_transferase_4"/>
</dbReference>
<keyword evidence="3 9" id="KW-0808">Transferase</keyword>
<evidence type="ECO:0000256" key="6">
    <source>
        <dbReference type="ARBA" id="ARBA00023136"/>
    </source>
</evidence>
<evidence type="ECO:0000313" key="9">
    <source>
        <dbReference type="EMBL" id="SCB42250.1"/>
    </source>
</evidence>
<dbReference type="GO" id="GO:0044038">
    <property type="term" value="P:cell wall macromolecule biosynthetic process"/>
    <property type="evidence" value="ECO:0007669"/>
    <property type="project" value="TreeGrafter"/>
</dbReference>
<evidence type="ECO:0000256" key="7">
    <source>
        <dbReference type="PIRSR" id="PIRSR600715-1"/>
    </source>
</evidence>
<feature type="transmembrane region" description="Helical" evidence="8">
    <location>
        <begin position="166"/>
        <end position="185"/>
    </location>
</feature>
<dbReference type="GO" id="GO:0046872">
    <property type="term" value="F:metal ion binding"/>
    <property type="evidence" value="ECO:0007669"/>
    <property type="project" value="UniProtKB-KW"/>
</dbReference>
<dbReference type="PANTHER" id="PTHR22926">
    <property type="entry name" value="PHOSPHO-N-ACETYLMURAMOYL-PENTAPEPTIDE-TRANSFERASE"/>
    <property type="match status" value="1"/>
</dbReference>
<accession>A0A1C3WQK6</accession>
<dbReference type="CDD" id="cd06854">
    <property type="entry name" value="GT_WbpL_WbcO_like"/>
    <property type="match status" value="1"/>
</dbReference>
<evidence type="ECO:0000256" key="4">
    <source>
        <dbReference type="ARBA" id="ARBA00022692"/>
    </source>
</evidence>
<feature type="transmembrane region" description="Helical" evidence="8">
    <location>
        <begin position="61"/>
        <end position="79"/>
    </location>
</feature>
<dbReference type="EMBL" id="FMAI01000009">
    <property type="protein sequence ID" value="SCB42250.1"/>
    <property type="molecule type" value="Genomic_DNA"/>
</dbReference>
<evidence type="ECO:0000313" key="10">
    <source>
        <dbReference type="Proteomes" id="UP000199184"/>
    </source>
</evidence>
<evidence type="ECO:0000256" key="8">
    <source>
        <dbReference type="SAM" id="Phobius"/>
    </source>
</evidence>
<feature type="transmembrane region" description="Helical" evidence="8">
    <location>
        <begin position="245"/>
        <end position="266"/>
    </location>
</feature>
<feature type="transmembrane region" description="Helical" evidence="8">
    <location>
        <begin position="141"/>
        <end position="159"/>
    </location>
</feature>
<feature type="transmembrane region" description="Helical" evidence="8">
    <location>
        <begin position="293"/>
        <end position="311"/>
    </location>
</feature>
<dbReference type="GO" id="GO:0005886">
    <property type="term" value="C:plasma membrane"/>
    <property type="evidence" value="ECO:0007669"/>
    <property type="project" value="UniProtKB-SubCell"/>
</dbReference>
<feature type="transmembrane region" description="Helical" evidence="8">
    <location>
        <begin position="317"/>
        <end position="335"/>
    </location>
</feature>
<feature type="binding site" evidence="7">
    <location>
        <position position="159"/>
    </location>
    <ligand>
        <name>Mg(2+)</name>
        <dbReference type="ChEBI" id="CHEBI:18420"/>
    </ligand>
</feature>
<organism evidence="9 10">
    <name type="scientific">Bradyrhizobium shewense</name>
    <dbReference type="NCBI Taxonomy" id="1761772"/>
    <lineage>
        <taxon>Bacteria</taxon>
        <taxon>Pseudomonadati</taxon>
        <taxon>Pseudomonadota</taxon>
        <taxon>Alphaproteobacteria</taxon>
        <taxon>Hyphomicrobiales</taxon>
        <taxon>Nitrobacteraceae</taxon>
        <taxon>Bradyrhizobium</taxon>
    </lineage>
</organism>
<comment type="subcellular location">
    <subcellularLocation>
        <location evidence="1">Cell membrane</location>
        <topology evidence="1">Multi-pass membrane protein</topology>
    </subcellularLocation>
</comment>
<gene>
    <name evidence="9" type="ORF">GA0061098_100973</name>
</gene>
<protein>
    <submittedName>
        <fullName evidence="9">UDP-N-acetylmuramyl pentapeptide phosphotransferase/UDP-N-acetylglucosamine-1-phosphate transferase</fullName>
    </submittedName>
</protein>
<keyword evidence="4 8" id="KW-0812">Transmembrane</keyword>
<keyword evidence="6 8" id="KW-0472">Membrane</keyword>
<keyword evidence="5 8" id="KW-1133">Transmembrane helix</keyword>
<dbReference type="GO" id="GO:0071555">
    <property type="term" value="P:cell wall organization"/>
    <property type="evidence" value="ECO:0007669"/>
    <property type="project" value="TreeGrafter"/>
</dbReference>
<reference evidence="10" key="1">
    <citation type="submission" date="2016-08" db="EMBL/GenBank/DDBJ databases">
        <authorList>
            <person name="Varghese N."/>
            <person name="Submissions Spin"/>
        </authorList>
    </citation>
    <scope>NUCLEOTIDE SEQUENCE [LARGE SCALE GENOMIC DNA]</scope>
    <source>
        <strain evidence="10">ERR11</strain>
    </source>
</reference>
<comment type="cofactor">
    <cofactor evidence="7">
        <name>Mg(2+)</name>
        <dbReference type="ChEBI" id="CHEBI:18420"/>
    </cofactor>
</comment>
<keyword evidence="10" id="KW-1185">Reference proteome</keyword>
<feature type="binding site" evidence="7">
    <location>
        <position position="220"/>
    </location>
    <ligand>
        <name>Mg(2+)</name>
        <dbReference type="ChEBI" id="CHEBI:18420"/>
    </ligand>
</feature>
<name>A0A1C3WQK6_9BRAD</name>
<evidence type="ECO:0000256" key="5">
    <source>
        <dbReference type="ARBA" id="ARBA00022989"/>
    </source>
</evidence>
<keyword evidence="7" id="KW-0460">Magnesium</keyword>
<feature type="transmembrane region" description="Helical" evidence="8">
    <location>
        <begin position="85"/>
        <end position="103"/>
    </location>
</feature>
<feature type="transmembrane region" description="Helical" evidence="8">
    <location>
        <begin position="216"/>
        <end position="239"/>
    </location>
</feature>
<dbReference type="GO" id="GO:0009103">
    <property type="term" value="P:lipopolysaccharide biosynthetic process"/>
    <property type="evidence" value="ECO:0007669"/>
    <property type="project" value="TreeGrafter"/>
</dbReference>
<dbReference type="RefSeq" id="WP_430649267.1">
    <property type="nucleotide sequence ID" value="NZ_FMAI01000009.1"/>
</dbReference>
<evidence type="ECO:0000256" key="2">
    <source>
        <dbReference type="ARBA" id="ARBA00022475"/>
    </source>
</evidence>
<keyword evidence="2" id="KW-1003">Cell membrane</keyword>
<proteinExistence type="predicted"/>
<feature type="transmembrane region" description="Helical" evidence="8">
    <location>
        <begin position="110"/>
        <end position="129"/>
    </location>
</feature>
<evidence type="ECO:0000256" key="3">
    <source>
        <dbReference type="ARBA" id="ARBA00022679"/>
    </source>
</evidence>
<dbReference type="Proteomes" id="UP000199184">
    <property type="component" value="Unassembled WGS sequence"/>
</dbReference>
<dbReference type="Pfam" id="PF00953">
    <property type="entry name" value="Glycos_transf_4"/>
    <property type="match status" value="1"/>
</dbReference>
<dbReference type="PANTHER" id="PTHR22926:SF3">
    <property type="entry name" value="UNDECAPRENYL-PHOSPHATE ALPHA-N-ACETYLGLUCOSAMINYL 1-PHOSPHATE TRANSFERASE"/>
    <property type="match status" value="1"/>
</dbReference>
<dbReference type="AlphaFoldDB" id="A0A1C3WQK6"/>
<feature type="transmembrane region" description="Helical" evidence="8">
    <location>
        <begin position="12"/>
        <end position="40"/>
    </location>
</feature>
<keyword evidence="7" id="KW-0479">Metal-binding</keyword>